<organism evidence="1 2">
    <name type="scientific">Fibrella forsythiae</name>
    <dbReference type="NCBI Taxonomy" id="2817061"/>
    <lineage>
        <taxon>Bacteria</taxon>
        <taxon>Pseudomonadati</taxon>
        <taxon>Bacteroidota</taxon>
        <taxon>Cytophagia</taxon>
        <taxon>Cytophagales</taxon>
        <taxon>Spirosomataceae</taxon>
        <taxon>Fibrella</taxon>
    </lineage>
</organism>
<keyword evidence="2" id="KW-1185">Reference proteome</keyword>
<sequence length="130" mass="14266">MITTLPPPVADLIAETPARPWLMPGTLCLPNNLLKALWKHIQTSCLAETDWPIDGPFMLSDCITEWLATDGAEIKGGRTEAVVLLPLVHNQMDGLGIYYRNTNNVDLITVAGILFRENSEAAWLAGKPLN</sequence>
<dbReference type="RefSeq" id="WP_207327258.1">
    <property type="nucleotide sequence ID" value="NZ_JAFMYW010000001.1"/>
</dbReference>
<dbReference type="EMBL" id="JAFMYW010000001">
    <property type="protein sequence ID" value="MBO0947342.1"/>
    <property type="molecule type" value="Genomic_DNA"/>
</dbReference>
<dbReference type="Proteomes" id="UP000664628">
    <property type="component" value="Unassembled WGS sequence"/>
</dbReference>
<gene>
    <name evidence="1" type="ORF">J2I46_02025</name>
</gene>
<proteinExistence type="predicted"/>
<evidence type="ECO:0000313" key="2">
    <source>
        <dbReference type="Proteomes" id="UP000664628"/>
    </source>
</evidence>
<protein>
    <submittedName>
        <fullName evidence="1">Uncharacterized protein</fullName>
    </submittedName>
</protein>
<comment type="caution">
    <text evidence="1">The sequence shown here is derived from an EMBL/GenBank/DDBJ whole genome shotgun (WGS) entry which is preliminary data.</text>
</comment>
<name>A0ABS3JEP2_9BACT</name>
<evidence type="ECO:0000313" key="1">
    <source>
        <dbReference type="EMBL" id="MBO0947342.1"/>
    </source>
</evidence>
<reference evidence="1 2" key="1">
    <citation type="submission" date="2021-03" db="EMBL/GenBank/DDBJ databases">
        <title>Fibrella sp. HMF5405 genome sequencing and assembly.</title>
        <authorList>
            <person name="Kang H."/>
            <person name="Kim H."/>
            <person name="Bae S."/>
            <person name="Joh K."/>
        </authorList>
    </citation>
    <scope>NUCLEOTIDE SEQUENCE [LARGE SCALE GENOMIC DNA]</scope>
    <source>
        <strain evidence="1 2">HMF5405</strain>
    </source>
</reference>
<accession>A0ABS3JEP2</accession>